<dbReference type="Pfam" id="PF13832">
    <property type="entry name" value="zf-HC5HC2H_2"/>
    <property type="match status" value="1"/>
</dbReference>
<dbReference type="SUPFAM" id="SSF57903">
    <property type="entry name" value="FYVE/PHD zinc finger"/>
    <property type="match status" value="1"/>
</dbReference>
<feature type="non-terminal residue" evidence="8">
    <location>
        <position position="1"/>
    </location>
</feature>
<gene>
    <name evidence="8" type="ORF">T265_15141</name>
</gene>
<dbReference type="InterPro" id="IPR001965">
    <property type="entry name" value="Znf_PHD"/>
</dbReference>
<dbReference type="RefSeq" id="XP_009175010.1">
    <property type="nucleotide sequence ID" value="XM_009176746.1"/>
</dbReference>
<feature type="compositionally biased region" description="Low complexity" evidence="5">
    <location>
        <begin position="719"/>
        <end position="730"/>
    </location>
</feature>
<feature type="region of interest" description="Disordered" evidence="5">
    <location>
        <begin position="808"/>
        <end position="857"/>
    </location>
</feature>
<feature type="compositionally biased region" description="Polar residues" evidence="5">
    <location>
        <begin position="829"/>
        <end position="846"/>
    </location>
</feature>
<evidence type="ECO:0000259" key="7">
    <source>
        <dbReference type="PROSITE" id="PS51805"/>
    </source>
</evidence>
<dbReference type="CDD" id="cd15492">
    <property type="entry name" value="PHD_BRPF_JADE_like"/>
    <property type="match status" value="1"/>
</dbReference>
<dbReference type="InterPro" id="IPR011011">
    <property type="entry name" value="Znf_FYVE_PHD"/>
</dbReference>
<dbReference type="OrthoDB" id="20839at2759"/>
<dbReference type="PROSITE" id="PS01359">
    <property type="entry name" value="ZF_PHD_1"/>
    <property type="match status" value="1"/>
</dbReference>
<dbReference type="InterPro" id="IPR013083">
    <property type="entry name" value="Znf_RING/FYVE/PHD"/>
</dbReference>
<dbReference type="CTD" id="20329306"/>
<dbReference type="Gene3D" id="3.30.40.10">
    <property type="entry name" value="Zinc/RING finger domain, C3HC4 (zinc finger)"/>
    <property type="match status" value="2"/>
</dbReference>
<dbReference type="InterPro" id="IPR034732">
    <property type="entry name" value="EPHD"/>
</dbReference>
<keyword evidence="9" id="KW-1185">Reference proteome</keyword>
<feature type="domain" description="PHD-type" evidence="6">
    <location>
        <begin position="310"/>
        <end position="360"/>
    </location>
</feature>
<dbReference type="PROSITE" id="PS50016">
    <property type="entry name" value="ZF_PHD_2"/>
    <property type="match status" value="1"/>
</dbReference>
<evidence type="ECO:0000313" key="9">
    <source>
        <dbReference type="Proteomes" id="UP000054324"/>
    </source>
</evidence>
<evidence type="ECO:0008006" key="10">
    <source>
        <dbReference type="Google" id="ProtNLM"/>
    </source>
</evidence>
<evidence type="ECO:0000256" key="4">
    <source>
        <dbReference type="PROSITE-ProRule" id="PRU00146"/>
    </source>
</evidence>
<sequence>GRLAYGHLHLEEAIQPTAALDSTVTTQGGTVAFRSVPGAASMRIWDLLPSSSETARPEYRVLKQPSQWWDMTCKFYYRAVLPPVLREGFACSGQVLGVDRKSGCHGFTDSRTDTQDRGFCTKFPGRFCSCRSVAVVHLKGTSEKKVWPQPLPGRVHSPILSFRLIHIGGLSVYAPHKLNNFLHSLRSALCVTHKSLSQGTFTSNSTPTARPLFVLCSPSKLWHDVNDQRFDDSLHCILDVRKRTFSSYQIDNLDYAWISIVNEERDCLDLPVITDAMLEDIMEALEQLTFLKMHQKLKELEAQALEFDENARCDICLSYEGEDGNELVFCDGCFLCVHQACYGIPRLPEGSWICRQCEAGVKSTTTCSLCPNTGGAMKMTEDGTRWCHISCALWVPEVGFGDVELMEPVVRLENIPQARRNLLCSICRSRYGAPIQCSNKKCKVAFHVTCAFQSNLIMRQELVDRDVRLLGLCLKHSRRDQQIQPSADGTSAHTSESPQKQTAHSPTNHIPPVSRQQRLLELETNFYNLVTDTDVESWLSSKTTTGSTKTAKSDLSNVNKRPSIPEDIRRAITIYWRLKRCANFNKPLIYPPPSHWLELASKSVDTTKEALAKAARLAAEQQAFDSFRRVRFGLDRARLVVDMVLQRERRKLALFRRMWRISELQMRVLDSKHFSTLSGSDREFFSTVHLGDSVYDNSTLLTRHKSTKIQSSDLKLKSTESSSSLSTQEHLQTENSMPTSSAYTNVNKQRASPTGVREPRTASPHSSVGKIPYEQLIVTEDMKQRLRSALALVTNNSLSGKLLPGLTKCGTRARPKRPLSNLPHDRNNFIHSSNDSPWDEQASPSTPAKRLRSSQSRSLNDGLFLDHTVPILTKLATIRLIPGTLKLV</sequence>
<keyword evidence="3" id="KW-0862">Zinc</keyword>
<dbReference type="InterPro" id="IPR050701">
    <property type="entry name" value="Histone_Mod_Regulator"/>
</dbReference>
<keyword evidence="2 4" id="KW-0863">Zinc-finger</keyword>
<dbReference type="GeneID" id="20329306"/>
<reference evidence="8 9" key="1">
    <citation type="submission" date="2013-11" db="EMBL/GenBank/DDBJ databases">
        <title>Opisthorchis viverrini - life in the bile duct.</title>
        <authorList>
            <person name="Young N.D."/>
            <person name="Nagarajan N."/>
            <person name="Lin S.J."/>
            <person name="Korhonen P.K."/>
            <person name="Jex A.R."/>
            <person name="Hall R.S."/>
            <person name="Safavi-Hemami H."/>
            <person name="Kaewkong W."/>
            <person name="Bertrand D."/>
            <person name="Gao S."/>
            <person name="Seet Q."/>
            <person name="Wongkham S."/>
            <person name="Teh B.T."/>
            <person name="Wongkham C."/>
            <person name="Intapan P.M."/>
            <person name="Maleewong W."/>
            <person name="Yang X."/>
            <person name="Hu M."/>
            <person name="Wang Z."/>
            <person name="Hofmann A."/>
            <person name="Sternberg P.W."/>
            <person name="Tan P."/>
            <person name="Wang J."/>
            <person name="Gasser R.B."/>
        </authorList>
    </citation>
    <scope>NUCLEOTIDE SEQUENCE [LARGE SCALE GENOMIC DNA]</scope>
</reference>
<accession>A0A074ZDH6</accession>
<keyword evidence="1" id="KW-0479">Metal-binding</keyword>
<protein>
    <recommendedName>
        <fullName evidence="10">PHD-finger</fullName>
    </recommendedName>
</protein>
<dbReference type="EMBL" id="KL596981">
    <property type="protein sequence ID" value="KER21255.1"/>
    <property type="molecule type" value="Genomic_DNA"/>
</dbReference>
<evidence type="ECO:0000256" key="2">
    <source>
        <dbReference type="ARBA" id="ARBA00022771"/>
    </source>
</evidence>
<dbReference type="STRING" id="6198.A0A074ZDH6"/>
<dbReference type="Proteomes" id="UP000054324">
    <property type="component" value="Unassembled WGS sequence"/>
</dbReference>
<dbReference type="InterPro" id="IPR019787">
    <property type="entry name" value="Znf_PHD-finger"/>
</dbReference>
<evidence type="ECO:0000313" key="8">
    <source>
        <dbReference type="EMBL" id="KER21255.1"/>
    </source>
</evidence>
<dbReference type="SMART" id="SM00249">
    <property type="entry name" value="PHD"/>
    <property type="match status" value="2"/>
</dbReference>
<dbReference type="KEGG" id="ovi:T265_15141"/>
<organism evidence="8 9">
    <name type="scientific">Opisthorchis viverrini</name>
    <name type="common">Southeast Asian liver fluke</name>
    <dbReference type="NCBI Taxonomy" id="6198"/>
    <lineage>
        <taxon>Eukaryota</taxon>
        <taxon>Metazoa</taxon>
        <taxon>Spiralia</taxon>
        <taxon>Lophotrochozoa</taxon>
        <taxon>Platyhelminthes</taxon>
        <taxon>Trematoda</taxon>
        <taxon>Digenea</taxon>
        <taxon>Opisthorchiida</taxon>
        <taxon>Opisthorchiata</taxon>
        <taxon>Opisthorchiidae</taxon>
        <taxon>Opisthorchis</taxon>
    </lineage>
</organism>
<name>A0A074ZDH6_OPIVI</name>
<dbReference type="Pfam" id="PF13831">
    <property type="entry name" value="PHD_2"/>
    <property type="match status" value="1"/>
</dbReference>
<evidence type="ECO:0000256" key="1">
    <source>
        <dbReference type="ARBA" id="ARBA00022723"/>
    </source>
</evidence>
<dbReference type="AlphaFoldDB" id="A0A074ZDH6"/>
<dbReference type="InterPro" id="IPR019786">
    <property type="entry name" value="Zinc_finger_PHD-type_CS"/>
</dbReference>
<dbReference type="PROSITE" id="PS51805">
    <property type="entry name" value="EPHD"/>
    <property type="match status" value="1"/>
</dbReference>
<proteinExistence type="predicted"/>
<feature type="region of interest" description="Disordered" evidence="5">
    <location>
        <begin position="711"/>
        <end position="768"/>
    </location>
</feature>
<dbReference type="PANTHER" id="PTHR13793:SF160">
    <property type="entry name" value="PHD FINGER PROTEIN RHINOCEROS"/>
    <property type="match status" value="1"/>
</dbReference>
<feature type="region of interest" description="Disordered" evidence="5">
    <location>
        <begin position="481"/>
        <end position="512"/>
    </location>
</feature>
<evidence type="ECO:0000256" key="5">
    <source>
        <dbReference type="SAM" id="MobiDB-lite"/>
    </source>
</evidence>
<dbReference type="PANTHER" id="PTHR13793">
    <property type="entry name" value="PHD FINGER PROTEINS"/>
    <property type="match status" value="1"/>
</dbReference>
<dbReference type="GO" id="GO:0006357">
    <property type="term" value="P:regulation of transcription by RNA polymerase II"/>
    <property type="evidence" value="ECO:0007669"/>
    <property type="project" value="TreeGrafter"/>
</dbReference>
<feature type="compositionally biased region" description="Polar residues" evidence="5">
    <location>
        <begin position="733"/>
        <end position="752"/>
    </location>
</feature>
<evidence type="ECO:0000256" key="3">
    <source>
        <dbReference type="ARBA" id="ARBA00022833"/>
    </source>
</evidence>
<feature type="domain" description="PHD-type" evidence="7">
    <location>
        <begin position="364"/>
        <end position="477"/>
    </location>
</feature>
<evidence type="ECO:0000259" key="6">
    <source>
        <dbReference type="PROSITE" id="PS50016"/>
    </source>
</evidence>
<feature type="compositionally biased region" description="Polar residues" evidence="5">
    <location>
        <begin position="482"/>
        <end position="508"/>
    </location>
</feature>
<dbReference type="GO" id="GO:0008270">
    <property type="term" value="F:zinc ion binding"/>
    <property type="evidence" value="ECO:0007669"/>
    <property type="project" value="UniProtKB-KW"/>
</dbReference>